<dbReference type="AlphaFoldDB" id="A0A814RLW3"/>
<dbReference type="Gene3D" id="3.30.1540.20">
    <property type="entry name" value="MutL, C-terminal domain, dimerisation subdomain"/>
    <property type="match status" value="1"/>
</dbReference>
<dbReference type="InterPro" id="IPR037198">
    <property type="entry name" value="MutL_C_sf"/>
</dbReference>
<sequence length="349" mass="40689">MSTEKNPILERYHAARIMFNKANEHQETLYHKRQRLSLEQSRTDFYKQTLLQSKRRYWSKSQRSKPCLSLNVRQTFQITEKNLQQPPDIQSPVVNSNLPTRIYPPALHVREILSEKSMSMETLHQACFLGQFDRKFIIAKNVSHDSTNTKRIQLILFDQHAISERILLERLQNHFHQENIQSVPFYLSEPASIPRNPRFLYTSDQISLLERTGFIFSSVSTHNLLVRAVPGWLPSLGQRQTRTSLLNDLIYDTITNILLSTINQSKLIMYDTLKSLACHNAIKFNDVLSPSECQHLLDELKSCSMPFICAHGRTSAARLWEYDVISDDYRVSMDELKQLASIHKWLKES</sequence>
<evidence type="ECO:0000313" key="4">
    <source>
        <dbReference type="Proteomes" id="UP000663828"/>
    </source>
</evidence>
<protein>
    <recommendedName>
        <fullName evidence="1">MutL C-terminal dimerisation domain-containing protein</fullName>
    </recommendedName>
</protein>
<organism evidence="3 4">
    <name type="scientific">Adineta ricciae</name>
    <name type="common">Rotifer</name>
    <dbReference type="NCBI Taxonomy" id="249248"/>
    <lineage>
        <taxon>Eukaryota</taxon>
        <taxon>Metazoa</taxon>
        <taxon>Spiralia</taxon>
        <taxon>Gnathifera</taxon>
        <taxon>Rotifera</taxon>
        <taxon>Eurotatoria</taxon>
        <taxon>Bdelloidea</taxon>
        <taxon>Adinetida</taxon>
        <taxon>Adinetidae</taxon>
        <taxon>Adineta</taxon>
    </lineage>
</organism>
<dbReference type="PANTHER" id="PTHR10073:SF47">
    <property type="entry name" value="DNA MISMATCH REPAIR PROTEIN MLH3"/>
    <property type="match status" value="1"/>
</dbReference>
<dbReference type="Gene3D" id="3.30.1370.100">
    <property type="entry name" value="MutL, C-terminal domain, regulatory subdomain"/>
    <property type="match status" value="1"/>
</dbReference>
<dbReference type="GO" id="GO:0140664">
    <property type="term" value="F:ATP-dependent DNA damage sensor activity"/>
    <property type="evidence" value="ECO:0007669"/>
    <property type="project" value="InterPro"/>
</dbReference>
<evidence type="ECO:0000313" key="2">
    <source>
        <dbReference type="EMBL" id="CAF1063905.1"/>
    </source>
</evidence>
<dbReference type="GO" id="GO:0005524">
    <property type="term" value="F:ATP binding"/>
    <property type="evidence" value="ECO:0007669"/>
    <property type="project" value="InterPro"/>
</dbReference>
<keyword evidence="4" id="KW-1185">Reference proteome</keyword>
<dbReference type="InterPro" id="IPR042120">
    <property type="entry name" value="MutL_C_dimsub"/>
</dbReference>
<dbReference type="InterPro" id="IPR014790">
    <property type="entry name" value="MutL_C"/>
</dbReference>
<dbReference type="GO" id="GO:0032300">
    <property type="term" value="C:mismatch repair complex"/>
    <property type="evidence" value="ECO:0007669"/>
    <property type="project" value="InterPro"/>
</dbReference>
<dbReference type="PANTHER" id="PTHR10073">
    <property type="entry name" value="DNA MISMATCH REPAIR PROTEIN MLH, PMS, MUTL"/>
    <property type="match status" value="1"/>
</dbReference>
<proteinExistence type="predicted"/>
<dbReference type="Proteomes" id="UP000663828">
    <property type="component" value="Unassembled WGS sequence"/>
</dbReference>
<dbReference type="GO" id="GO:0006298">
    <property type="term" value="P:mismatch repair"/>
    <property type="evidence" value="ECO:0007669"/>
    <property type="project" value="InterPro"/>
</dbReference>
<name>A0A814RLW3_ADIRI</name>
<dbReference type="GO" id="GO:0016887">
    <property type="term" value="F:ATP hydrolysis activity"/>
    <property type="evidence" value="ECO:0007669"/>
    <property type="project" value="InterPro"/>
</dbReference>
<dbReference type="InterPro" id="IPR042121">
    <property type="entry name" value="MutL_C_regsub"/>
</dbReference>
<reference evidence="3" key="1">
    <citation type="submission" date="2021-02" db="EMBL/GenBank/DDBJ databases">
        <authorList>
            <person name="Nowell W R."/>
        </authorList>
    </citation>
    <scope>NUCLEOTIDE SEQUENCE</scope>
</reference>
<comment type="caution">
    <text evidence="3">The sequence shown here is derived from an EMBL/GenBank/DDBJ whole genome shotgun (WGS) entry which is preliminary data.</text>
</comment>
<feature type="domain" description="MutL C-terminal dimerisation" evidence="1">
    <location>
        <begin position="128"/>
        <end position="288"/>
    </location>
</feature>
<evidence type="ECO:0000259" key="1">
    <source>
        <dbReference type="SMART" id="SM00853"/>
    </source>
</evidence>
<dbReference type="Pfam" id="PF08676">
    <property type="entry name" value="MutL_C"/>
    <property type="match status" value="1"/>
</dbReference>
<accession>A0A814RLW3</accession>
<dbReference type="InterPro" id="IPR038973">
    <property type="entry name" value="MutL/Mlh/Pms-like"/>
</dbReference>
<dbReference type="SUPFAM" id="SSF118116">
    <property type="entry name" value="DNA mismatch repair protein MutL"/>
    <property type="match status" value="1"/>
</dbReference>
<dbReference type="SMART" id="SM00853">
    <property type="entry name" value="MutL_C"/>
    <property type="match status" value="1"/>
</dbReference>
<dbReference type="Proteomes" id="UP000663852">
    <property type="component" value="Unassembled WGS sequence"/>
</dbReference>
<evidence type="ECO:0000313" key="3">
    <source>
        <dbReference type="EMBL" id="CAF1135036.1"/>
    </source>
</evidence>
<dbReference type="EMBL" id="CAJNOR010001393">
    <property type="protein sequence ID" value="CAF1135036.1"/>
    <property type="molecule type" value="Genomic_DNA"/>
</dbReference>
<dbReference type="EMBL" id="CAJNOJ010000083">
    <property type="protein sequence ID" value="CAF1063905.1"/>
    <property type="molecule type" value="Genomic_DNA"/>
</dbReference>
<dbReference type="OrthoDB" id="429932at2759"/>
<gene>
    <name evidence="2" type="ORF">EDS130_LOCUS18069</name>
    <name evidence="3" type="ORF">XAT740_LOCUS20108</name>
</gene>